<name>A0A0D7AVR2_9AGAR</name>
<protein>
    <submittedName>
        <fullName evidence="2">Uncharacterized protein</fullName>
    </submittedName>
</protein>
<organism evidence="2 3">
    <name type="scientific">Cylindrobasidium torrendii FP15055 ss-10</name>
    <dbReference type="NCBI Taxonomy" id="1314674"/>
    <lineage>
        <taxon>Eukaryota</taxon>
        <taxon>Fungi</taxon>
        <taxon>Dikarya</taxon>
        <taxon>Basidiomycota</taxon>
        <taxon>Agaricomycotina</taxon>
        <taxon>Agaricomycetes</taxon>
        <taxon>Agaricomycetidae</taxon>
        <taxon>Agaricales</taxon>
        <taxon>Marasmiineae</taxon>
        <taxon>Physalacriaceae</taxon>
        <taxon>Cylindrobasidium</taxon>
    </lineage>
</organism>
<evidence type="ECO:0000256" key="1">
    <source>
        <dbReference type="SAM" id="MobiDB-lite"/>
    </source>
</evidence>
<evidence type="ECO:0000313" key="2">
    <source>
        <dbReference type="EMBL" id="KIY62095.1"/>
    </source>
</evidence>
<dbReference type="OrthoDB" id="3050961at2759"/>
<dbReference type="EMBL" id="KN880825">
    <property type="protein sequence ID" value="KIY62095.1"/>
    <property type="molecule type" value="Genomic_DNA"/>
</dbReference>
<evidence type="ECO:0000313" key="3">
    <source>
        <dbReference type="Proteomes" id="UP000054007"/>
    </source>
</evidence>
<feature type="region of interest" description="Disordered" evidence="1">
    <location>
        <begin position="224"/>
        <end position="244"/>
    </location>
</feature>
<reference evidence="2 3" key="1">
    <citation type="journal article" date="2015" name="Fungal Genet. Biol.">
        <title>Evolution of novel wood decay mechanisms in Agaricales revealed by the genome sequences of Fistulina hepatica and Cylindrobasidium torrendii.</title>
        <authorList>
            <person name="Floudas D."/>
            <person name="Held B.W."/>
            <person name="Riley R."/>
            <person name="Nagy L.G."/>
            <person name="Koehler G."/>
            <person name="Ransdell A.S."/>
            <person name="Younus H."/>
            <person name="Chow J."/>
            <person name="Chiniquy J."/>
            <person name="Lipzen A."/>
            <person name="Tritt A."/>
            <person name="Sun H."/>
            <person name="Haridas S."/>
            <person name="LaButti K."/>
            <person name="Ohm R.A."/>
            <person name="Kues U."/>
            <person name="Blanchette R.A."/>
            <person name="Grigoriev I.V."/>
            <person name="Minto R.E."/>
            <person name="Hibbett D.S."/>
        </authorList>
    </citation>
    <scope>NUCLEOTIDE SEQUENCE [LARGE SCALE GENOMIC DNA]</scope>
    <source>
        <strain evidence="2 3">FP15055 ss-10</strain>
    </source>
</reference>
<accession>A0A0D7AVR2</accession>
<dbReference type="Pfam" id="PF14441">
    <property type="entry name" value="OTT_1508_deam"/>
    <property type="match status" value="1"/>
</dbReference>
<dbReference type="AlphaFoldDB" id="A0A0D7AVR2"/>
<keyword evidence="3" id="KW-1185">Reference proteome</keyword>
<proteinExistence type="predicted"/>
<sequence>MTGTKKIRSTRTTTLMPYNMMVLSQVASYTSFGIIASSQPGHAPYEWSSARFVSCRITRSSSTWSPHNFEPDYLKLTREDVRAFMRSFPEVQQVKTVRQDYGYGRRLRAHQGVCALRGAAYGTDIDLKSRGGDHLKAETLEMLPDVQSQIPIGVGKKCCYLCHILASQLELTGRLKFLLPGTHGTVYPWVPPPPPYLDFEIVQHIGQSLHVLFWNYILSLRAKEEEKEIPSRNSSPTSVEDEDVVDYQDELADRKVAAEAAHK</sequence>
<dbReference type="Proteomes" id="UP000054007">
    <property type="component" value="Unassembled WGS sequence"/>
</dbReference>
<dbReference type="InterPro" id="IPR027796">
    <property type="entry name" value="OTT_1508_deam-like"/>
</dbReference>
<gene>
    <name evidence="2" type="ORF">CYLTODRAFT_427165</name>
</gene>